<gene>
    <name evidence="2" type="ORF">GM655_02920</name>
</gene>
<keyword evidence="3" id="KW-1185">Reference proteome</keyword>
<dbReference type="InterPro" id="IPR050583">
    <property type="entry name" value="Mycobacterial_A85_antigen"/>
</dbReference>
<accession>A0ABW9SJQ2</accession>
<dbReference type="InterPro" id="IPR008928">
    <property type="entry name" value="6-hairpin_glycosidase_sf"/>
</dbReference>
<sequence length="1136" mass="122043">MPALPVLASPASSPADTLTVSYPVPAAAPYTVQYSVTPLEHDLRRYTQRSSMPVRVGEQAISYSEVAGQPVVRSGNPGFDALFTLAGLEMAQNSVSQIRDGSYNGGQPISCNCFETGEYWHYVWTRDLSYAAALGLGMLDPRRVRNSLEFKLSGYRSGITPASTVAGSSDGLQIIQDTGSGGSWPVSTDRVSWAFGADEALKALAPDERRAFARTALRALSNTLENDRLAAYDSGDGLYTGEQSFLDWREQSYAPWITGDLASMASSKALSTNAAHYKALTLAAQLAREQDQPALAQRYEDWAAALKRAINQHLWQADSGMYSSLTAGHFDGAALYKYDWLGQSLAIITGIADERQAASILAHYPHGPMGAPVIYPQQPDTAIYHNRAIWPFVTAFGLRAAAMAGNGAVADAAYQTLMRGAATNLSNMENMEWLSGLPMLKDQRDGKDLSGPVINSRRQLWSVGAYLGMVVGNVFGVQTTQHGIALQPFVTARLRREQFAGSDSISLRHLDLRGKQLQVTLRLPAASQSEGYYSVASISLNGQPASASIDWAALADDNHIVITLGALQAGQQKIQRVHAAPLAQDSAVTAPAEPQQVALARGSFGFPTLNFSAPQQGVRYNVYRNGRLAVQGLTSSSWADRRAPLLGKGAADNLCYSMEAVHQASGQRSHHTPPVCLHSGLEIAADDARFQSSISAEQGRIANWGASSDTLSVSALRVERTGRYAVQLKYRNAAHQINLGISGGVKWMTLSDDAGRVVAQGVVQLPHNAAVSWSTPLTAQLQAGSYRMQLSDFYNMSYLQSNSSYADAGGVQGPSNRFDLYGLRLLPLAAAATPGTGRATNSGAAAAVTPSGQSATVSRTAAAATSAQLPALPPRGSVQITAPIASPQLGNQRQLRIYLPPGYERATAQRYPVLYMHDGQNLFDAASAAYGAAWEMASVMDRLIASGEVAPVIIVGIDNNADRIAEYTPCCDPQHGGGKLDAYLAFVADTVKPWVDAHLRTRPEREHTAIMGSSLGGIASVYMAQRRPEVFSMAASLSGSFWWNQQALVRQPPAHLPVRFYLDAGTSSDGLEDTEKMRDALLAQGYRAHTELEFYAADAAIHNERSWAARVERPLRWLYPASSAHPTHPTPAASSH</sequence>
<proteinExistence type="predicted"/>
<dbReference type="SUPFAM" id="SSF48208">
    <property type="entry name" value="Six-hairpin glycosidases"/>
    <property type="match status" value="1"/>
</dbReference>
<dbReference type="Proteomes" id="UP000735592">
    <property type="component" value="Unassembled WGS sequence"/>
</dbReference>
<comment type="caution">
    <text evidence="2">The sequence shown here is derived from an EMBL/GenBank/DDBJ whole genome shotgun (WGS) entry which is preliminary data.</text>
</comment>
<dbReference type="Gene3D" id="3.40.50.1820">
    <property type="entry name" value="alpha/beta hydrolase"/>
    <property type="match status" value="1"/>
</dbReference>
<feature type="domain" description="Mannosylglycerate hydrolase MGH1-like glycoside hydrolase" evidence="1">
    <location>
        <begin position="122"/>
        <end position="421"/>
    </location>
</feature>
<dbReference type="InterPro" id="IPR012341">
    <property type="entry name" value="6hp_glycosidase-like_sf"/>
</dbReference>
<dbReference type="Pfam" id="PF22422">
    <property type="entry name" value="MGH1-like_GH"/>
    <property type="match status" value="1"/>
</dbReference>
<dbReference type="InterPro" id="IPR029058">
    <property type="entry name" value="AB_hydrolase_fold"/>
</dbReference>
<evidence type="ECO:0000313" key="2">
    <source>
        <dbReference type="EMBL" id="MTW31774.1"/>
    </source>
</evidence>
<dbReference type="EMBL" id="WNKW01000001">
    <property type="protein sequence ID" value="MTW31774.1"/>
    <property type="molecule type" value="Genomic_DNA"/>
</dbReference>
<name>A0ABW9SJQ2_9BURK</name>
<dbReference type="PANTHER" id="PTHR48098:SF6">
    <property type="entry name" value="FERRI-BACILLIBACTIN ESTERASE BESA"/>
    <property type="match status" value="1"/>
</dbReference>
<protein>
    <submittedName>
        <fullName evidence="2">Esterase</fullName>
    </submittedName>
</protein>
<dbReference type="InterPro" id="IPR000801">
    <property type="entry name" value="Esterase-like"/>
</dbReference>
<evidence type="ECO:0000259" key="1">
    <source>
        <dbReference type="Pfam" id="PF22422"/>
    </source>
</evidence>
<evidence type="ECO:0000313" key="3">
    <source>
        <dbReference type="Proteomes" id="UP000735592"/>
    </source>
</evidence>
<dbReference type="Pfam" id="PF00756">
    <property type="entry name" value="Esterase"/>
    <property type="match status" value="1"/>
</dbReference>
<dbReference type="InterPro" id="IPR054491">
    <property type="entry name" value="MGH1-like_GH"/>
</dbReference>
<reference evidence="2 3" key="1">
    <citation type="submission" date="2019-11" db="EMBL/GenBank/DDBJ databases">
        <title>Type strains purchased from KCTC, JCM and DSMZ.</title>
        <authorList>
            <person name="Lu H."/>
        </authorList>
    </citation>
    <scope>NUCLEOTIDE SEQUENCE [LARGE SCALE GENOMIC DNA]</scope>
    <source>
        <strain evidence="2 3">DSM 103461</strain>
    </source>
</reference>
<dbReference type="SUPFAM" id="SSF53474">
    <property type="entry name" value="alpha/beta-Hydrolases"/>
    <property type="match status" value="1"/>
</dbReference>
<dbReference type="PANTHER" id="PTHR48098">
    <property type="entry name" value="ENTEROCHELIN ESTERASE-RELATED"/>
    <property type="match status" value="1"/>
</dbReference>
<organism evidence="2 3">
    <name type="scientific">Pseudoduganella danionis</name>
    <dbReference type="NCBI Taxonomy" id="1890295"/>
    <lineage>
        <taxon>Bacteria</taxon>
        <taxon>Pseudomonadati</taxon>
        <taxon>Pseudomonadota</taxon>
        <taxon>Betaproteobacteria</taxon>
        <taxon>Burkholderiales</taxon>
        <taxon>Oxalobacteraceae</taxon>
        <taxon>Telluria group</taxon>
        <taxon>Pseudoduganella</taxon>
    </lineage>
</organism>
<dbReference type="Gene3D" id="1.50.10.10">
    <property type="match status" value="1"/>
</dbReference>